<accession>A0ABP6PPS2</accession>
<name>A0ABP6PPS2_9ACTN</name>
<protein>
    <submittedName>
        <fullName evidence="2">DUF302 domain-containing protein</fullName>
    </submittedName>
</protein>
<dbReference type="InterPro" id="IPR016796">
    <property type="entry name" value="UCP021774"/>
</dbReference>
<dbReference type="PIRSF" id="PIRSF021774">
    <property type="entry name" value="UCP021774"/>
    <property type="match status" value="1"/>
</dbReference>
<dbReference type="Proteomes" id="UP001499924">
    <property type="component" value="Unassembled WGS sequence"/>
</dbReference>
<sequence length="129" mass="14052">MKYFDSVRLDLPYDQALPRVREALKEQGFGVITEIDMRATMQQKLGEEIEDYTILGACNPGLAFQALGVDRSLGLLLPCNVVVRADGEGSVVEMLDPQTMVDIPEREDLRPVANEAGTRLSAALASLSG</sequence>
<evidence type="ECO:0000313" key="2">
    <source>
        <dbReference type="EMBL" id="GAA3184845.1"/>
    </source>
</evidence>
<dbReference type="InterPro" id="IPR035923">
    <property type="entry name" value="TT1751-like_sf"/>
</dbReference>
<gene>
    <name evidence="2" type="ORF">GCM10010531_43830</name>
</gene>
<comment type="caution">
    <text evidence="2">The sequence shown here is derived from an EMBL/GenBank/DDBJ whole genome shotgun (WGS) entry which is preliminary data.</text>
</comment>
<dbReference type="EMBL" id="BAAAVV010000020">
    <property type="protein sequence ID" value="GAA3184845.1"/>
    <property type="molecule type" value="Genomic_DNA"/>
</dbReference>
<dbReference type="Pfam" id="PF03625">
    <property type="entry name" value="DUF302"/>
    <property type="match status" value="1"/>
</dbReference>
<reference evidence="3" key="1">
    <citation type="journal article" date="2019" name="Int. J. Syst. Evol. Microbiol.">
        <title>The Global Catalogue of Microorganisms (GCM) 10K type strain sequencing project: providing services to taxonomists for standard genome sequencing and annotation.</title>
        <authorList>
            <consortium name="The Broad Institute Genomics Platform"/>
            <consortium name="The Broad Institute Genome Sequencing Center for Infectious Disease"/>
            <person name="Wu L."/>
            <person name="Ma J."/>
        </authorList>
    </citation>
    <scope>NUCLEOTIDE SEQUENCE [LARGE SCALE GENOMIC DNA]</scope>
    <source>
        <strain evidence="3">JCM 15614</strain>
    </source>
</reference>
<evidence type="ECO:0000259" key="1">
    <source>
        <dbReference type="Pfam" id="PF03625"/>
    </source>
</evidence>
<keyword evidence="3" id="KW-1185">Reference proteome</keyword>
<proteinExistence type="predicted"/>
<feature type="domain" description="DUF302" evidence="1">
    <location>
        <begin position="35"/>
        <end position="97"/>
    </location>
</feature>
<evidence type="ECO:0000313" key="3">
    <source>
        <dbReference type="Proteomes" id="UP001499924"/>
    </source>
</evidence>
<dbReference type="SUPFAM" id="SSF103247">
    <property type="entry name" value="TT1751-like"/>
    <property type="match status" value="1"/>
</dbReference>
<dbReference type="Gene3D" id="3.30.310.70">
    <property type="entry name" value="TT1751-like domain"/>
    <property type="match status" value="1"/>
</dbReference>
<dbReference type="RefSeq" id="WP_344691378.1">
    <property type="nucleotide sequence ID" value="NZ_BAAAVV010000020.1"/>
</dbReference>
<dbReference type="PANTHER" id="PTHR38342">
    <property type="entry name" value="SLR5037 PROTEIN"/>
    <property type="match status" value="1"/>
</dbReference>
<dbReference type="InterPro" id="IPR005180">
    <property type="entry name" value="DUF302"/>
</dbReference>
<dbReference type="PANTHER" id="PTHR38342:SF1">
    <property type="entry name" value="SLR5037 PROTEIN"/>
    <property type="match status" value="1"/>
</dbReference>
<dbReference type="CDD" id="cd14797">
    <property type="entry name" value="DUF302"/>
    <property type="match status" value="1"/>
</dbReference>
<organism evidence="2 3">
    <name type="scientific">Blastococcus jejuensis</name>
    <dbReference type="NCBI Taxonomy" id="351224"/>
    <lineage>
        <taxon>Bacteria</taxon>
        <taxon>Bacillati</taxon>
        <taxon>Actinomycetota</taxon>
        <taxon>Actinomycetes</taxon>
        <taxon>Geodermatophilales</taxon>
        <taxon>Geodermatophilaceae</taxon>
        <taxon>Blastococcus</taxon>
    </lineage>
</organism>